<keyword evidence="4 8" id="KW-0732">Signal</keyword>
<evidence type="ECO:0000256" key="8">
    <source>
        <dbReference type="SAM" id="SignalP"/>
    </source>
</evidence>
<feature type="active site" description="Nucleophile" evidence="6 7">
    <location>
        <position position="119"/>
    </location>
</feature>
<evidence type="ECO:0000313" key="9">
    <source>
        <dbReference type="EMBL" id="JAS36800.1"/>
    </source>
</evidence>
<feature type="active site" description="Proton donor" evidence="6">
    <location>
        <position position="230"/>
    </location>
</feature>
<dbReference type="PANTHER" id="PTHR11315:SF0">
    <property type="entry name" value="FOLATE GAMMA-GLUTAMYL HYDROLASE"/>
    <property type="match status" value="1"/>
</dbReference>
<dbReference type="Pfam" id="PF07722">
    <property type="entry name" value="Peptidase_C26"/>
    <property type="match status" value="1"/>
</dbReference>
<proteinExistence type="inferred from homology"/>
<dbReference type="AlphaFoldDB" id="A0A1B6EFZ1"/>
<dbReference type="GO" id="GO:0005576">
    <property type="term" value="C:extracellular region"/>
    <property type="evidence" value="ECO:0007669"/>
    <property type="project" value="UniProtKB-SubCell"/>
</dbReference>
<evidence type="ECO:0000256" key="6">
    <source>
        <dbReference type="PIRSR" id="PIRSR615527-1"/>
    </source>
</evidence>
<dbReference type="PROSITE" id="PS51273">
    <property type="entry name" value="GATASE_TYPE_1"/>
    <property type="match status" value="1"/>
</dbReference>
<dbReference type="InterPro" id="IPR015527">
    <property type="entry name" value="Pept_C26_g-glut_hydrolase"/>
</dbReference>
<dbReference type="SUPFAM" id="SSF52317">
    <property type="entry name" value="Class I glutamine amidotransferase-like"/>
    <property type="match status" value="1"/>
</dbReference>
<feature type="active site" evidence="7">
    <location>
        <position position="230"/>
    </location>
</feature>
<accession>A0A1B6EFZ1</accession>
<comment type="catalytic activity">
    <reaction evidence="7">
        <text>(6S)-5,6,7,8-tetrahydrofolyl-(gamma-L-Glu)(n) + (n-1) H2O = (6S)-5,6,7,8-tetrahydrofolate + (n-1) L-glutamate</text>
        <dbReference type="Rhea" id="RHEA:56784"/>
        <dbReference type="Rhea" id="RHEA-COMP:14738"/>
        <dbReference type="ChEBI" id="CHEBI:15377"/>
        <dbReference type="ChEBI" id="CHEBI:29985"/>
        <dbReference type="ChEBI" id="CHEBI:57453"/>
        <dbReference type="ChEBI" id="CHEBI:141005"/>
        <dbReference type="EC" id="3.4.19.9"/>
    </reaction>
</comment>
<evidence type="ECO:0000256" key="3">
    <source>
        <dbReference type="ARBA" id="ARBA00022525"/>
    </source>
</evidence>
<keyword evidence="5 7" id="KW-0378">Hydrolase</keyword>
<dbReference type="GO" id="GO:0005773">
    <property type="term" value="C:vacuole"/>
    <property type="evidence" value="ECO:0007669"/>
    <property type="project" value="TreeGrafter"/>
</dbReference>
<evidence type="ECO:0000256" key="1">
    <source>
        <dbReference type="ARBA" id="ARBA00004239"/>
    </source>
</evidence>
<dbReference type="GO" id="GO:0046900">
    <property type="term" value="P:tetrahydrofolylpolyglutamate metabolic process"/>
    <property type="evidence" value="ECO:0007669"/>
    <property type="project" value="TreeGrafter"/>
</dbReference>
<evidence type="ECO:0000256" key="7">
    <source>
        <dbReference type="PROSITE-ProRule" id="PRU00607"/>
    </source>
</evidence>
<dbReference type="GO" id="GO:0034722">
    <property type="term" value="F:gamma-glutamyl-peptidase activity"/>
    <property type="evidence" value="ECO:0007669"/>
    <property type="project" value="UniProtKB-UniRule"/>
</dbReference>
<dbReference type="FunFam" id="3.40.50.880:FF:000024">
    <property type="entry name" value="Folate gamma-glutamyl hydrolase"/>
    <property type="match status" value="1"/>
</dbReference>
<dbReference type="EC" id="3.4.19.9" evidence="7"/>
<comment type="subcellular location">
    <subcellularLocation>
        <location evidence="1">Secreted</location>
        <location evidence="1">Extracellular space</location>
    </subcellularLocation>
</comment>
<dbReference type="EMBL" id="GEDC01000498">
    <property type="protein sequence ID" value="JAS36800.1"/>
    <property type="molecule type" value="Transcribed_RNA"/>
</dbReference>
<dbReference type="Gene3D" id="3.40.50.880">
    <property type="match status" value="1"/>
</dbReference>
<evidence type="ECO:0000256" key="4">
    <source>
        <dbReference type="ARBA" id="ARBA00022729"/>
    </source>
</evidence>
<protein>
    <recommendedName>
        <fullName evidence="7">folate gamma-glutamyl hydrolase</fullName>
        <ecNumber evidence="7">3.4.19.9</ecNumber>
    </recommendedName>
</protein>
<organism evidence="9">
    <name type="scientific">Clastoptera arizonana</name>
    <name type="common">Arizona spittle bug</name>
    <dbReference type="NCBI Taxonomy" id="38151"/>
    <lineage>
        <taxon>Eukaryota</taxon>
        <taxon>Metazoa</taxon>
        <taxon>Ecdysozoa</taxon>
        <taxon>Arthropoda</taxon>
        <taxon>Hexapoda</taxon>
        <taxon>Insecta</taxon>
        <taxon>Pterygota</taxon>
        <taxon>Neoptera</taxon>
        <taxon>Paraneoptera</taxon>
        <taxon>Hemiptera</taxon>
        <taxon>Auchenorrhyncha</taxon>
        <taxon>Cercopoidea</taxon>
        <taxon>Clastopteridae</taxon>
        <taxon>Clastoptera</taxon>
    </lineage>
</organism>
<keyword evidence="3" id="KW-0964">Secreted</keyword>
<dbReference type="InterPro" id="IPR011697">
    <property type="entry name" value="Peptidase_C26"/>
</dbReference>
<reference evidence="9" key="1">
    <citation type="submission" date="2015-12" db="EMBL/GenBank/DDBJ databases">
        <title>De novo transcriptome assembly of four potential Pierce s Disease insect vectors from Arizona vineyards.</title>
        <authorList>
            <person name="Tassone E.E."/>
        </authorList>
    </citation>
    <scope>NUCLEOTIDE SEQUENCE</scope>
</reference>
<dbReference type="InterPro" id="IPR029062">
    <property type="entry name" value="Class_I_gatase-like"/>
</dbReference>
<evidence type="ECO:0000256" key="2">
    <source>
        <dbReference type="ARBA" id="ARBA00011083"/>
    </source>
</evidence>
<feature type="chain" id="PRO_5008582079" description="folate gamma-glutamyl hydrolase" evidence="8">
    <location>
        <begin position="19"/>
        <end position="306"/>
    </location>
</feature>
<dbReference type="PANTHER" id="PTHR11315">
    <property type="entry name" value="PROTEASE FAMILY C26 GAMMA-GLUTAMYL HYDROLASE"/>
    <property type="match status" value="1"/>
</dbReference>
<evidence type="ECO:0000256" key="5">
    <source>
        <dbReference type="ARBA" id="ARBA00022801"/>
    </source>
</evidence>
<comment type="similarity">
    <text evidence="2">Belongs to the peptidase C26 family.</text>
</comment>
<gene>
    <name evidence="9" type="ORF">g.2621</name>
</gene>
<dbReference type="PROSITE" id="PS51275">
    <property type="entry name" value="PEPTIDASE_C26_GGH"/>
    <property type="match status" value="1"/>
</dbReference>
<sequence>MIAAGLTSLYLTLTLTTATERPILGVLAQEFRLSRGKSFVPAAYVKAVEASGARVVPIFINRTFEYYQDTLNKINGVVLPGGGVNFVDHEGYADAGRIIYETAMKMNEEGDYFPIFGVCQGYQLLMFLANDNNCSIMSKCESFEALPLMFKPNFRNSSLFRDAPEIIINYLKTLQVTSNHHRFCVTEESLRNAKLDSTWRVMSVNSDPFNNTFISSSESSLYPFVGVQFHPEKNAYEWNINQTFNPHFPEAIESGRYFYDWIVKAARKNNHSYSSVEEEQDQLIYNYNPSYMGKRFGYIEQAYYFD</sequence>
<feature type="signal peptide" evidence="8">
    <location>
        <begin position="1"/>
        <end position="18"/>
    </location>
</feature>
<name>A0A1B6EFZ1_9HEMI</name>